<dbReference type="SMART" id="SM00233">
    <property type="entry name" value="PH"/>
    <property type="match status" value="2"/>
</dbReference>
<dbReference type="Pfam" id="PF00169">
    <property type="entry name" value="PH"/>
    <property type="match status" value="1"/>
</dbReference>
<evidence type="ECO:0000259" key="5">
    <source>
        <dbReference type="PROSITE" id="PS50106"/>
    </source>
</evidence>
<dbReference type="SUPFAM" id="SSF50729">
    <property type="entry name" value="PH domain-like"/>
    <property type="match status" value="1"/>
</dbReference>
<dbReference type="Gene3D" id="2.30.42.10">
    <property type="match status" value="1"/>
</dbReference>
<name>A0ABN9H1F4_9NEOB</name>
<dbReference type="PANTHER" id="PTHR10554:SF8">
    <property type="entry name" value="BETA-2-SYNTROPHIN"/>
    <property type="match status" value="1"/>
</dbReference>
<keyword evidence="3" id="KW-0206">Cytoskeleton</keyword>
<evidence type="ECO:0000256" key="3">
    <source>
        <dbReference type="ARBA" id="ARBA00023212"/>
    </source>
</evidence>
<dbReference type="EMBL" id="CATNWA010019495">
    <property type="protein sequence ID" value="CAI9613518.1"/>
    <property type="molecule type" value="Genomic_DNA"/>
</dbReference>
<gene>
    <name evidence="6" type="ORF">SPARVUS_LOCUS14906060</name>
</gene>
<comment type="caution">
    <text evidence="6">The sequence shown here is derived from an EMBL/GenBank/DDBJ whole genome shotgun (WGS) entry which is preliminary data.</text>
</comment>
<dbReference type="Pfam" id="PF18012">
    <property type="entry name" value="PH_17"/>
    <property type="match status" value="1"/>
</dbReference>
<keyword evidence="3" id="KW-0963">Cytoplasm</keyword>
<keyword evidence="7" id="KW-1185">Reference proteome</keyword>
<evidence type="ECO:0000256" key="2">
    <source>
        <dbReference type="ARBA" id="ARBA00010798"/>
    </source>
</evidence>
<dbReference type="InterPro" id="IPR001849">
    <property type="entry name" value="PH_domain"/>
</dbReference>
<dbReference type="InterPro" id="IPR001478">
    <property type="entry name" value="PDZ"/>
</dbReference>
<evidence type="ECO:0000313" key="6">
    <source>
        <dbReference type="EMBL" id="CAI9613518.1"/>
    </source>
</evidence>
<dbReference type="CDD" id="cd01258">
    <property type="entry name" value="PHsplit_syntrophin"/>
    <property type="match status" value="1"/>
</dbReference>
<dbReference type="Proteomes" id="UP001162483">
    <property type="component" value="Unassembled WGS sequence"/>
</dbReference>
<comment type="subcellular location">
    <subcellularLocation>
        <location evidence="1">Cytoplasm</location>
        <location evidence="1">Cytoskeleton</location>
    </subcellularLocation>
</comment>
<proteinExistence type="inferred from homology"/>
<protein>
    <recommendedName>
        <fullName evidence="8">Beta-2-syntrophin</fullName>
    </recommendedName>
</protein>
<feature type="domain" description="PDZ" evidence="5">
    <location>
        <begin position="1"/>
        <end position="61"/>
    </location>
</feature>
<feature type="non-terminal residue" evidence="6">
    <location>
        <position position="393"/>
    </location>
</feature>
<dbReference type="PROSITE" id="PS50106">
    <property type="entry name" value="PDZ"/>
    <property type="match status" value="1"/>
</dbReference>
<dbReference type="SMART" id="SM00228">
    <property type="entry name" value="PDZ"/>
    <property type="match status" value="1"/>
</dbReference>
<evidence type="ECO:0008006" key="8">
    <source>
        <dbReference type="Google" id="ProtNLM"/>
    </source>
</evidence>
<dbReference type="SUPFAM" id="SSF50156">
    <property type="entry name" value="PDZ domain-like"/>
    <property type="match status" value="1"/>
</dbReference>
<dbReference type="PROSITE" id="PS50003">
    <property type="entry name" value="PH_DOMAIN"/>
    <property type="match status" value="1"/>
</dbReference>
<dbReference type="Pfam" id="PF00595">
    <property type="entry name" value="PDZ"/>
    <property type="match status" value="1"/>
</dbReference>
<comment type="similarity">
    <text evidence="2">Belongs to the syntrophin family.</text>
</comment>
<dbReference type="InterPro" id="IPR036034">
    <property type="entry name" value="PDZ_sf"/>
</dbReference>
<accession>A0ABN9H1F4</accession>
<organism evidence="6 7">
    <name type="scientific">Staurois parvus</name>
    <dbReference type="NCBI Taxonomy" id="386267"/>
    <lineage>
        <taxon>Eukaryota</taxon>
        <taxon>Metazoa</taxon>
        <taxon>Chordata</taxon>
        <taxon>Craniata</taxon>
        <taxon>Vertebrata</taxon>
        <taxon>Euteleostomi</taxon>
        <taxon>Amphibia</taxon>
        <taxon>Batrachia</taxon>
        <taxon>Anura</taxon>
        <taxon>Neobatrachia</taxon>
        <taxon>Ranoidea</taxon>
        <taxon>Ranidae</taxon>
        <taxon>Staurois</taxon>
    </lineage>
</organism>
<evidence type="ECO:0000259" key="4">
    <source>
        <dbReference type="PROSITE" id="PS50003"/>
    </source>
</evidence>
<dbReference type="InterPro" id="IPR011993">
    <property type="entry name" value="PH-like_dom_sf"/>
</dbReference>
<dbReference type="PANTHER" id="PTHR10554">
    <property type="entry name" value="SYNTROPHIN"/>
    <property type="match status" value="1"/>
</dbReference>
<dbReference type="InterPro" id="IPR041428">
    <property type="entry name" value="PHsplit_syntrophin"/>
</dbReference>
<evidence type="ECO:0000313" key="7">
    <source>
        <dbReference type="Proteomes" id="UP001162483"/>
    </source>
</evidence>
<evidence type="ECO:0000256" key="1">
    <source>
        <dbReference type="ARBA" id="ARBA00004245"/>
    </source>
</evidence>
<dbReference type="Gene3D" id="2.30.29.30">
    <property type="entry name" value="Pleckstrin-homology domain (PH domain)/Phosphotyrosine-binding domain (PTB)"/>
    <property type="match status" value="1"/>
</dbReference>
<feature type="domain" description="PH" evidence="4">
    <location>
        <begin position="179"/>
        <end position="291"/>
    </location>
</feature>
<sequence>MPVLISKIFPGLAADHSRALRVGDAILSVNGTDLRSATHDQAVQALKKAGKEVTLEVRFLQDVSPYIRKASLVGDLPWDGFELTDPSHSDTSGSPKHGSRDYKVIPLKMCYAARNLSMFDPEGRLVELRSPDGCHSIVLRCRDSASALSWSQALHNNVTALLPQVLAEMQCMLGAASEDLRHLGWVAEQVSQDDGRASWNPALAVVSQRDFLLFTAMPRTREEWANPKQKLPLISTRLVHSGPGHTSPSLGPHLTFATRTGCPQGIDIRVFRVENQRDLSAWTRALVQGCHAAAELTRRSPSAALCAGKPSHSPSTLIRDSHCAEEARRGPSFTDILLKSSECRPMMEANIFTWTLVAQKESWLWICTQVRSLLFSCCTHSFLLKSHGWVCWP</sequence>
<reference evidence="6" key="1">
    <citation type="submission" date="2023-05" db="EMBL/GenBank/DDBJ databases">
        <authorList>
            <person name="Stuckert A."/>
        </authorList>
    </citation>
    <scope>NUCLEOTIDE SEQUENCE</scope>
</reference>
<dbReference type="InterPro" id="IPR015482">
    <property type="entry name" value="Syntrophin"/>
</dbReference>